<reference evidence="3 4" key="1">
    <citation type="submission" date="2020-04" db="EMBL/GenBank/DDBJ databases">
        <title>Sequencing and Assembly of C. fimi.</title>
        <authorList>
            <person name="Ramsey A.R."/>
        </authorList>
    </citation>
    <scope>NUCLEOTIDE SEQUENCE [LARGE SCALE GENOMIC DNA]</scope>
    <source>
        <strain evidence="3 4">SB</strain>
    </source>
</reference>
<evidence type="ECO:0000256" key="1">
    <source>
        <dbReference type="SAM" id="MobiDB-lite"/>
    </source>
</evidence>
<dbReference type="EMBL" id="JABCJJ010000005">
    <property type="protein sequence ID" value="NMR19557.1"/>
    <property type="molecule type" value="Genomic_DNA"/>
</dbReference>
<name>A0A7Y0LWL4_CELFI</name>
<dbReference type="InterPro" id="IPR029447">
    <property type="entry name" value="DUF4439"/>
</dbReference>
<protein>
    <submittedName>
        <fullName evidence="3">Ferritin-like domain-containing protein</fullName>
    </submittedName>
</protein>
<gene>
    <name evidence="3" type="ORF">HIR71_04850</name>
</gene>
<dbReference type="AlphaFoldDB" id="A0A7Y0LWL4"/>
<dbReference type="RefSeq" id="WP_169323932.1">
    <property type="nucleotide sequence ID" value="NZ_JABCJJ010000005.1"/>
</dbReference>
<feature type="compositionally biased region" description="Low complexity" evidence="1">
    <location>
        <begin position="90"/>
        <end position="106"/>
    </location>
</feature>
<dbReference type="Gene3D" id="1.20.1260.10">
    <property type="match status" value="1"/>
</dbReference>
<feature type="domain" description="DUF4439" evidence="2">
    <location>
        <begin position="185"/>
        <end position="315"/>
    </location>
</feature>
<proteinExistence type="predicted"/>
<dbReference type="InterPro" id="IPR012347">
    <property type="entry name" value="Ferritin-like"/>
</dbReference>
<evidence type="ECO:0000313" key="3">
    <source>
        <dbReference type="EMBL" id="NMR19557.1"/>
    </source>
</evidence>
<sequence length="319" mass="31813">MALTMVGILAGCGLRLETPPPSPLTPDVLESARQRATADAVGLEVLAAAPAGDPAGDPADPVLSTRRTIAAHAREHVTQLGGTYRSGLEPTTSPSSAPTPVVTPGAVPAAATPEVLVDRLEEAAASARADASSVPDGPFARLLASVAAERLLAARALAAAAGIEGPALPQVVAPDAVPGGLAPSALSELVAAEDAAGYGYEVVAAKLSGAARAAAVDRALVHRTRAEQWAELAEIARTGFDPRRTVYAVPPGLEDPAAAAALARSMEQSLAATYASLVASADPELRSGLVDALAESSAAAVAWGAPVPAFPGLPERAAP</sequence>
<dbReference type="InterPro" id="IPR009078">
    <property type="entry name" value="Ferritin-like_SF"/>
</dbReference>
<dbReference type="Pfam" id="PF14530">
    <property type="entry name" value="DUF4439"/>
    <property type="match status" value="1"/>
</dbReference>
<comment type="caution">
    <text evidence="3">The sequence shown here is derived from an EMBL/GenBank/DDBJ whole genome shotgun (WGS) entry which is preliminary data.</text>
</comment>
<evidence type="ECO:0000313" key="4">
    <source>
        <dbReference type="Proteomes" id="UP000562124"/>
    </source>
</evidence>
<feature type="region of interest" description="Disordered" evidence="1">
    <location>
        <begin position="83"/>
        <end position="106"/>
    </location>
</feature>
<evidence type="ECO:0000259" key="2">
    <source>
        <dbReference type="Pfam" id="PF14530"/>
    </source>
</evidence>
<accession>A0A7Y0LWL4</accession>
<keyword evidence="4" id="KW-1185">Reference proteome</keyword>
<dbReference type="Proteomes" id="UP000562124">
    <property type="component" value="Unassembled WGS sequence"/>
</dbReference>
<organism evidence="3 4">
    <name type="scientific">Cellulomonas fimi</name>
    <dbReference type="NCBI Taxonomy" id="1708"/>
    <lineage>
        <taxon>Bacteria</taxon>
        <taxon>Bacillati</taxon>
        <taxon>Actinomycetota</taxon>
        <taxon>Actinomycetes</taxon>
        <taxon>Micrococcales</taxon>
        <taxon>Cellulomonadaceae</taxon>
        <taxon>Cellulomonas</taxon>
    </lineage>
</organism>
<dbReference type="SUPFAM" id="SSF47240">
    <property type="entry name" value="Ferritin-like"/>
    <property type="match status" value="1"/>
</dbReference>